<evidence type="ECO:0000313" key="2">
    <source>
        <dbReference type="Proteomes" id="UP000231450"/>
    </source>
</evidence>
<dbReference type="Proteomes" id="UP000231450">
    <property type="component" value="Unassembled WGS sequence"/>
</dbReference>
<gene>
    <name evidence="1" type="ORF">COU81_02130</name>
</gene>
<dbReference type="InterPro" id="IPR009003">
    <property type="entry name" value="Peptidase_S1_PA"/>
</dbReference>
<protein>
    <submittedName>
        <fullName evidence="1">Uncharacterized protein</fullName>
    </submittedName>
</protein>
<name>A0A2M8KE42_9BACT</name>
<dbReference type="SUPFAM" id="SSF50494">
    <property type="entry name" value="Trypsin-like serine proteases"/>
    <property type="match status" value="1"/>
</dbReference>
<accession>A0A2M8KE42</accession>
<evidence type="ECO:0000313" key="1">
    <source>
        <dbReference type="EMBL" id="PJE58185.1"/>
    </source>
</evidence>
<dbReference type="Gene3D" id="2.40.10.120">
    <property type="match status" value="1"/>
</dbReference>
<reference evidence="2" key="1">
    <citation type="submission" date="2017-09" db="EMBL/GenBank/DDBJ databases">
        <title>Depth-based differentiation of microbial function through sediment-hosted aquifers and enrichment of novel symbionts in the deep terrestrial subsurface.</title>
        <authorList>
            <person name="Probst A.J."/>
            <person name="Ladd B."/>
            <person name="Jarett J.K."/>
            <person name="Geller-Mcgrath D.E."/>
            <person name="Sieber C.M.K."/>
            <person name="Emerson J.B."/>
            <person name="Anantharaman K."/>
            <person name="Thomas B.C."/>
            <person name="Malmstrom R."/>
            <person name="Stieglmeier M."/>
            <person name="Klingl A."/>
            <person name="Woyke T."/>
            <person name="Ryan C.M."/>
            <person name="Banfield J.F."/>
        </authorList>
    </citation>
    <scope>NUCLEOTIDE SEQUENCE [LARGE SCALE GENOMIC DNA]</scope>
</reference>
<comment type="caution">
    <text evidence="1">The sequence shown here is derived from an EMBL/GenBank/DDBJ whole genome shotgun (WGS) entry which is preliminary data.</text>
</comment>
<organism evidence="1 2">
    <name type="scientific">Candidatus Portnoybacteria bacterium CG10_big_fil_rev_8_21_14_0_10_36_7</name>
    <dbReference type="NCBI Taxonomy" id="1974812"/>
    <lineage>
        <taxon>Bacteria</taxon>
        <taxon>Candidatus Portnoyibacteriota</taxon>
    </lineage>
</organism>
<dbReference type="EMBL" id="PFDW01000046">
    <property type="protein sequence ID" value="PJE58185.1"/>
    <property type="molecule type" value="Genomic_DNA"/>
</dbReference>
<dbReference type="AlphaFoldDB" id="A0A2M8KE42"/>
<sequence>MTKKIKKVLLIVAGGMLGGIIVELLSPLLGAVPFIYRIGFLQRAFDGTTIVNPVQKITITENQAVENAVGRANSFLVAVSAEKSPSYKKKATTPKKVFGSGLILTSDGQILVSADLVFDGYDNYVVIGENKLLAKLLKVDAQNKLATLKVAESNLTAVPLVDETDIRLGADAIVVSWQSIEKINNLIVQESIISLISGDKIYAFMPSEILPGDYITINDKGNVISFDKIEKGGLLLLNGSKNIKSMLVQ</sequence>
<proteinExistence type="predicted"/>